<dbReference type="Pfam" id="PF10710">
    <property type="entry name" value="DUF2512"/>
    <property type="match status" value="1"/>
</dbReference>
<organism evidence="2 3">
    <name type="scientific">Gracilibacillus oryzae</name>
    <dbReference type="NCBI Taxonomy" id="1672701"/>
    <lineage>
        <taxon>Bacteria</taxon>
        <taxon>Bacillati</taxon>
        <taxon>Bacillota</taxon>
        <taxon>Bacilli</taxon>
        <taxon>Bacillales</taxon>
        <taxon>Bacillaceae</taxon>
        <taxon>Gracilibacillus</taxon>
    </lineage>
</organism>
<sequence>MEHGKARGIKALMTVVVLYLVLGLGFGIGLGNVLIMTVILGVLSYLFGDLFILPKSSNVTATMADLGMAFLVLWLLGMALTDLSAGAMAGAAILSAAVMAAGEYFFHKYLLKKDLNFGNRYRTSHQY</sequence>
<proteinExistence type="predicted"/>
<protein>
    <submittedName>
        <fullName evidence="2">DUF2512 family protein</fullName>
    </submittedName>
</protein>
<keyword evidence="3" id="KW-1185">Reference proteome</keyword>
<feature type="transmembrane region" description="Helical" evidence="1">
    <location>
        <begin position="86"/>
        <end position="106"/>
    </location>
</feature>
<dbReference type="InterPro" id="IPR019649">
    <property type="entry name" value="DUF2512"/>
</dbReference>
<dbReference type="AlphaFoldDB" id="A0A7C8KVV3"/>
<evidence type="ECO:0000313" key="2">
    <source>
        <dbReference type="EMBL" id="KAB8126255.1"/>
    </source>
</evidence>
<feature type="transmembrane region" description="Helical" evidence="1">
    <location>
        <begin position="59"/>
        <end position="80"/>
    </location>
</feature>
<feature type="transmembrane region" description="Helical" evidence="1">
    <location>
        <begin position="34"/>
        <end position="52"/>
    </location>
</feature>
<gene>
    <name evidence="2" type="ORF">F9U64_20350</name>
</gene>
<feature type="transmembrane region" description="Helical" evidence="1">
    <location>
        <begin position="12"/>
        <end position="28"/>
    </location>
</feature>
<keyword evidence="1" id="KW-1133">Transmembrane helix</keyword>
<evidence type="ECO:0000313" key="3">
    <source>
        <dbReference type="Proteomes" id="UP000480246"/>
    </source>
</evidence>
<dbReference type="Proteomes" id="UP000480246">
    <property type="component" value="Unassembled WGS sequence"/>
</dbReference>
<evidence type="ECO:0000256" key="1">
    <source>
        <dbReference type="SAM" id="Phobius"/>
    </source>
</evidence>
<dbReference type="EMBL" id="WEID01000112">
    <property type="protein sequence ID" value="KAB8126255.1"/>
    <property type="molecule type" value="Genomic_DNA"/>
</dbReference>
<dbReference type="OrthoDB" id="2111682at2"/>
<comment type="caution">
    <text evidence="2">The sequence shown here is derived from an EMBL/GenBank/DDBJ whole genome shotgun (WGS) entry which is preliminary data.</text>
</comment>
<name>A0A7C8KVV3_9BACI</name>
<accession>A0A7C8KVV3</accession>
<reference evidence="2 3" key="1">
    <citation type="submission" date="2019-10" db="EMBL/GenBank/DDBJ databases">
        <title>Gracilibacillus sp. nov. isolated from rice seeds.</title>
        <authorList>
            <person name="He S."/>
        </authorList>
    </citation>
    <scope>NUCLEOTIDE SEQUENCE [LARGE SCALE GENOMIC DNA]</scope>
    <source>
        <strain evidence="2 3">TD8</strain>
    </source>
</reference>
<dbReference type="RefSeq" id="WP_153406713.1">
    <property type="nucleotide sequence ID" value="NZ_ML762451.1"/>
</dbReference>
<keyword evidence="1" id="KW-0812">Transmembrane</keyword>
<keyword evidence="1" id="KW-0472">Membrane</keyword>